<dbReference type="InterPro" id="IPR050072">
    <property type="entry name" value="Peptidase_M20A"/>
</dbReference>
<name>A0A1X7V6E7_AMPQE</name>
<evidence type="ECO:0000313" key="1">
    <source>
        <dbReference type="EnsemblMetazoa" id="Aqu2.1.35556_001"/>
    </source>
</evidence>
<protein>
    <recommendedName>
        <fullName evidence="2">Peptidase M20 dimerisation domain-containing protein</fullName>
    </recommendedName>
</protein>
<dbReference type="SUPFAM" id="SSF53187">
    <property type="entry name" value="Zn-dependent exopeptidases"/>
    <property type="match status" value="1"/>
</dbReference>
<sequence length="250" mass="27461">MAEQTGLSIELNCDRYVSLLSKLIGETEFLQNNPPKFVPQEDRAIKHLLDVLNPHSTTNGGPLTLDHVAYVEGRGNLIIGYSPPSATQGTVSFVGSHLDCVPANPETWERNPFKLTQEGDKLYGRDFSVLNTRGPCSKYSFTNSVTGEEKTGKIEFKLTEEIFKGIACKLDSPGFIHLNEATKEVIGSSTPYSDCGSLPLVADLQEAGFDVQITGYGHSDVYHGDNEYCSLSCMQSAMKILSRVLDKFNQ</sequence>
<dbReference type="AlphaFoldDB" id="A0A1X7V6E7"/>
<organism evidence="1">
    <name type="scientific">Amphimedon queenslandica</name>
    <name type="common">Sponge</name>
    <dbReference type="NCBI Taxonomy" id="400682"/>
    <lineage>
        <taxon>Eukaryota</taxon>
        <taxon>Metazoa</taxon>
        <taxon>Porifera</taxon>
        <taxon>Demospongiae</taxon>
        <taxon>Heteroscleromorpha</taxon>
        <taxon>Haplosclerida</taxon>
        <taxon>Niphatidae</taxon>
        <taxon>Amphimedon</taxon>
    </lineage>
</organism>
<dbReference type="eggNOG" id="KOG2276">
    <property type="taxonomic scope" value="Eukaryota"/>
</dbReference>
<dbReference type="PANTHER" id="PTHR43808">
    <property type="entry name" value="ACETYLORNITHINE DEACETYLASE"/>
    <property type="match status" value="1"/>
</dbReference>
<dbReference type="Gene3D" id="3.40.630.10">
    <property type="entry name" value="Zn peptidases"/>
    <property type="match status" value="1"/>
</dbReference>
<reference evidence="1" key="1">
    <citation type="submission" date="2017-05" db="UniProtKB">
        <authorList>
            <consortium name="EnsemblMetazoa"/>
        </authorList>
    </citation>
    <scope>IDENTIFICATION</scope>
</reference>
<proteinExistence type="predicted"/>
<accession>A0A1X7V6E7</accession>
<dbReference type="OrthoDB" id="3064516at2759"/>
<dbReference type="STRING" id="400682.A0A1X7V6E7"/>
<dbReference type="PANTHER" id="PTHR43808:SF3">
    <property type="entry name" value="ACETYLORNITHINE DEACETYLASE"/>
    <property type="match status" value="1"/>
</dbReference>
<evidence type="ECO:0008006" key="2">
    <source>
        <dbReference type="Google" id="ProtNLM"/>
    </source>
</evidence>
<dbReference type="EnsemblMetazoa" id="Aqu2.1.35556_001">
    <property type="protein sequence ID" value="Aqu2.1.35556_001"/>
    <property type="gene ID" value="Aqu2.1.35556"/>
</dbReference>
<dbReference type="InParanoid" id="A0A1X7V6E7"/>